<protein>
    <submittedName>
        <fullName evidence="6">Histidine-specific methyltransferase</fullName>
    </submittedName>
</protein>
<feature type="domain" description="Histidine-specific methyltransferase SAM-dependent" evidence="5">
    <location>
        <begin position="225"/>
        <end position="391"/>
    </location>
</feature>
<keyword evidence="3" id="KW-0808">Transferase</keyword>
<dbReference type="InterPro" id="IPR017804">
    <property type="entry name" value="MeTrfase_EgtD-like"/>
</dbReference>
<evidence type="ECO:0000256" key="1">
    <source>
        <dbReference type="ARBA" id="ARBA00008361"/>
    </source>
</evidence>
<dbReference type="GO" id="GO:0032259">
    <property type="term" value="P:methylation"/>
    <property type="evidence" value="ECO:0007669"/>
    <property type="project" value="UniProtKB-KW"/>
</dbReference>
<dbReference type="PANTHER" id="PTHR43397:SF1">
    <property type="entry name" value="ERGOTHIONEINE BIOSYNTHESIS PROTEIN 1"/>
    <property type="match status" value="1"/>
</dbReference>
<proteinExistence type="inferred from homology"/>
<dbReference type="Proteomes" id="UP001203297">
    <property type="component" value="Unassembled WGS sequence"/>
</dbReference>
<dbReference type="InterPro" id="IPR019257">
    <property type="entry name" value="MeTrfase_dom"/>
</dbReference>
<dbReference type="Pfam" id="PF10017">
    <property type="entry name" value="Methyltransf_33"/>
    <property type="match status" value="2"/>
</dbReference>
<dbReference type="InterPro" id="IPR029063">
    <property type="entry name" value="SAM-dependent_MTases_sf"/>
</dbReference>
<evidence type="ECO:0000256" key="3">
    <source>
        <dbReference type="ARBA" id="ARBA00022679"/>
    </source>
</evidence>
<feature type="region of interest" description="Disordered" evidence="4">
    <location>
        <begin position="194"/>
        <end position="214"/>
    </location>
</feature>
<sequence>MSSRIIDVRLNNKSANGEANIRDEVVRGLSQSVNRKTLPTLLLYDEEGPEYYLFAAEENILKNHASDIVNVMRGSHNTEGHRSESVESIILELGAGALRKTSRILSALTKIVPEQMSSAPVTYYALDLEKRELERSLDQLAASSVGPEMQGKIDARALWGTYESGLKFVEEGGLRGREAADAAVAAIRARSLSSDSSVTQPSSPSSSEQDLVETPLSTPDLATLETPLHILFLGSSLGNFTRGEDLAFLRSLPLRVGKGDTLLLGLDHGTDGARIESAYNDRAGITRRFILNGLKGAGRALGNESLFAPENWEYVGRYNVQERRHEAFYRSRVAQTVRVPETKLEFAFLADELVNIEMSHKYTERETYHLFTEANLRPLRCWRDGDSGYSLW</sequence>
<keyword evidence="7" id="KW-1185">Reference proteome</keyword>
<comment type="similarity">
    <text evidence="1">Belongs to the methyltransferase superfamily.</text>
</comment>
<gene>
    <name evidence="6" type="ORF">B0F90DRAFT_1916377</name>
</gene>
<dbReference type="EMBL" id="WTXG01000007">
    <property type="protein sequence ID" value="KAI0304248.1"/>
    <property type="molecule type" value="Genomic_DNA"/>
</dbReference>
<dbReference type="Gene3D" id="3.40.50.150">
    <property type="entry name" value="Vaccinia Virus protein VP39"/>
    <property type="match status" value="1"/>
</dbReference>
<evidence type="ECO:0000256" key="2">
    <source>
        <dbReference type="ARBA" id="ARBA00022603"/>
    </source>
</evidence>
<organism evidence="6 7">
    <name type="scientific">Multifurca ochricompacta</name>
    <dbReference type="NCBI Taxonomy" id="376703"/>
    <lineage>
        <taxon>Eukaryota</taxon>
        <taxon>Fungi</taxon>
        <taxon>Dikarya</taxon>
        <taxon>Basidiomycota</taxon>
        <taxon>Agaricomycotina</taxon>
        <taxon>Agaricomycetes</taxon>
        <taxon>Russulales</taxon>
        <taxon>Russulaceae</taxon>
        <taxon>Multifurca</taxon>
    </lineage>
</organism>
<evidence type="ECO:0000259" key="5">
    <source>
        <dbReference type="Pfam" id="PF10017"/>
    </source>
</evidence>
<feature type="non-terminal residue" evidence="6">
    <location>
        <position position="1"/>
    </location>
</feature>
<comment type="caution">
    <text evidence="6">The sequence shown here is derived from an EMBL/GenBank/DDBJ whole genome shotgun (WGS) entry which is preliminary data.</text>
</comment>
<name>A0AAD4M6N0_9AGAM</name>
<evidence type="ECO:0000256" key="4">
    <source>
        <dbReference type="SAM" id="MobiDB-lite"/>
    </source>
</evidence>
<evidence type="ECO:0000313" key="6">
    <source>
        <dbReference type="EMBL" id="KAI0304248.1"/>
    </source>
</evidence>
<feature type="domain" description="Histidine-specific methyltransferase SAM-dependent" evidence="5">
    <location>
        <begin position="22"/>
        <end position="170"/>
    </location>
</feature>
<dbReference type="AlphaFoldDB" id="A0AAD4M6N0"/>
<dbReference type="PANTHER" id="PTHR43397">
    <property type="entry name" value="ERGOTHIONEINE BIOSYNTHESIS PROTEIN 1"/>
    <property type="match status" value="1"/>
</dbReference>
<keyword evidence="2 6" id="KW-0489">Methyltransferase</keyword>
<feature type="compositionally biased region" description="Low complexity" evidence="4">
    <location>
        <begin position="194"/>
        <end position="213"/>
    </location>
</feature>
<dbReference type="PIRSF" id="PIRSF018005">
    <property type="entry name" value="UCP018005"/>
    <property type="match status" value="1"/>
</dbReference>
<evidence type="ECO:0000313" key="7">
    <source>
        <dbReference type="Proteomes" id="UP001203297"/>
    </source>
</evidence>
<reference evidence="6" key="1">
    <citation type="journal article" date="2022" name="New Phytol.">
        <title>Evolutionary transition to the ectomycorrhizal habit in the genomes of a hyperdiverse lineage of mushroom-forming fungi.</title>
        <authorList>
            <person name="Looney B."/>
            <person name="Miyauchi S."/>
            <person name="Morin E."/>
            <person name="Drula E."/>
            <person name="Courty P.E."/>
            <person name="Kohler A."/>
            <person name="Kuo A."/>
            <person name="LaButti K."/>
            <person name="Pangilinan J."/>
            <person name="Lipzen A."/>
            <person name="Riley R."/>
            <person name="Andreopoulos W."/>
            <person name="He G."/>
            <person name="Johnson J."/>
            <person name="Nolan M."/>
            <person name="Tritt A."/>
            <person name="Barry K.W."/>
            <person name="Grigoriev I.V."/>
            <person name="Nagy L.G."/>
            <person name="Hibbett D."/>
            <person name="Henrissat B."/>
            <person name="Matheny P.B."/>
            <person name="Labbe J."/>
            <person name="Martin F.M."/>
        </authorList>
    </citation>
    <scope>NUCLEOTIDE SEQUENCE</scope>
    <source>
        <strain evidence="6">BPL690</strain>
    </source>
</reference>
<dbReference type="InterPro" id="IPR051128">
    <property type="entry name" value="EgtD_Methyltrsf_superfamily"/>
</dbReference>
<accession>A0AAD4M6N0</accession>
<dbReference type="GO" id="GO:0008168">
    <property type="term" value="F:methyltransferase activity"/>
    <property type="evidence" value="ECO:0007669"/>
    <property type="project" value="UniProtKB-KW"/>
</dbReference>